<feature type="domain" description="RagB/SusD" evidence="6">
    <location>
        <begin position="397"/>
        <end position="639"/>
    </location>
</feature>
<dbReference type="STRING" id="870482.SAMN04487987_10761"/>
<protein>
    <submittedName>
        <fullName evidence="7">Starch-binding associating with outer membrane</fullName>
    </submittedName>
</protein>
<evidence type="ECO:0000256" key="5">
    <source>
        <dbReference type="ARBA" id="ARBA00023237"/>
    </source>
</evidence>
<gene>
    <name evidence="7" type="ORF">SAMN04487987_10761</name>
</gene>
<dbReference type="GO" id="GO:0009279">
    <property type="term" value="C:cell outer membrane"/>
    <property type="evidence" value="ECO:0007669"/>
    <property type="project" value="UniProtKB-SubCell"/>
</dbReference>
<dbReference type="Proteomes" id="UP000199439">
    <property type="component" value="Unassembled WGS sequence"/>
</dbReference>
<proteinExistence type="inferred from homology"/>
<keyword evidence="8" id="KW-1185">Reference proteome</keyword>
<evidence type="ECO:0000256" key="4">
    <source>
        <dbReference type="ARBA" id="ARBA00023136"/>
    </source>
</evidence>
<accession>A0A1I1QX15</accession>
<reference evidence="8" key="1">
    <citation type="submission" date="2016-10" db="EMBL/GenBank/DDBJ databases">
        <authorList>
            <person name="Varghese N."/>
            <person name="Submissions S."/>
        </authorList>
    </citation>
    <scope>NUCLEOTIDE SEQUENCE [LARGE SCALE GENOMIC DNA]</scope>
    <source>
        <strain evidence="8">DSM 25730</strain>
    </source>
</reference>
<evidence type="ECO:0000313" key="8">
    <source>
        <dbReference type="Proteomes" id="UP000199439"/>
    </source>
</evidence>
<evidence type="ECO:0000313" key="7">
    <source>
        <dbReference type="EMBL" id="SFD24418.1"/>
    </source>
</evidence>
<evidence type="ECO:0000259" key="6">
    <source>
        <dbReference type="Pfam" id="PF07980"/>
    </source>
</evidence>
<evidence type="ECO:0000256" key="2">
    <source>
        <dbReference type="ARBA" id="ARBA00006275"/>
    </source>
</evidence>
<sequence length="643" mass="72996">MEKVYIKTDKIFLNMKKTLKIGGIPLLFLVFVLQSCTAELEQVNPNALTNESFWANTNDLNAGLNAVYAALRDENVLGTLFEPYRTDVAVPGTQRNFISGNPIYDQTFDLTTDEVQDKWDACFKGVFRANQVIDAYKNLESSFVDESAIDAGIRILAQARALRGYFYYVLHNSYNNGSLPLFETVPATFIDFQKSFSSSQDIKDFYREDLQYGLENLPKTYNDWGNVGSGNLGRVTAGFCEALLAKSYMNENDFTNAEPILLNVINNYNYTLADNLEKCFTGIDEFNNESIFEINYKQIGVELGVDEKNVSQRISSVLNINRVIQPSSWITLKYRAEKPDPLDPANYVDRNLYDRSNGDLIGVDENVLRNYSFRMGNSISSVDDLDSPMYGVTTAEYGQHPNARSHSKASPNIWKKFTGWNTNNGGSGEDQDPSIDGRSGINIPVIRLAEIYLLYAECMIEKGDLTEALRYINRIRKRSHLILLGNPGIGEFTGNSTYMDDIDMDAQNGKQTVNIDNLREHLRFTEKPLELALEGVRYIDLRRWGVWKQQLQAIAIPEYDAYSYRQNINGANPIRFRNLIMPTGEVPPLDILRNPDKIETNANRRTKEAHLKDHLLGSQNFIENLHAYFPIPQDEINSNLNSN</sequence>
<comment type="similarity">
    <text evidence="2">Belongs to the SusD family.</text>
</comment>
<dbReference type="EMBL" id="FOMI01000007">
    <property type="protein sequence ID" value="SFD24418.1"/>
    <property type="molecule type" value="Genomic_DNA"/>
</dbReference>
<evidence type="ECO:0000256" key="3">
    <source>
        <dbReference type="ARBA" id="ARBA00022729"/>
    </source>
</evidence>
<comment type="subcellular location">
    <subcellularLocation>
        <location evidence="1">Cell outer membrane</location>
    </subcellularLocation>
</comment>
<name>A0A1I1QX15_9FLAO</name>
<dbReference type="Gene3D" id="1.25.40.390">
    <property type="match status" value="1"/>
</dbReference>
<dbReference type="OrthoDB" id="973538at2"/>
<dbReference type="Pfam" id="PF07980">
    <property type="entry name" value="SusD_RagB"/>
    <property type="match status" value="1"/>
</dbReference>
<keyword evidence="5" id="KW-0998">Cell outer membrane</keyword>
<organism evidence="7 8">
    <name type="scientific">Algibacter pectinivorans</name>
    <dbReference type="NCBI Taxonomy" id="870482"/>
    <lineage>
        <taxon>Bacteria</taxon>
        <taxon>Pseudomonadati</taxon>
        <taxon>Bacteroidota</taxon>
        <taxon>Flavobacteriia</taxon>
        <taxon>Flavobacteriales</taxon>
        <taxon>Flavobacteriaceae</taxon>
        <taxon>Algibacter</taxon>
    </lineage>
</organism>
<dbReference type="InterPro" id="IPR011990">
    <property type="entry name" value="TPR-like_helical_dom_sf"/>
</dbReference>
<dbReference type="InterPro" id="IPR012944">
    <property type="entry name" value="SusD_RagB_dom"/>
</dbReference>
<dbReference type="SUPFAM" id="SSF48452">
    <property type="entry name" value="TPR-like"/>
    <property type="match status" value="1"/>
</dbReference>
<keyword evidence="4" id="KW-0472">Membrane</keyword>
<keyword evidence="3" id="KW-0732">Signal</keyword>
<evidence type="ECO:0000256" key="1">
    <source>
        <dbReference type="ARBA" id="ARBA00004442"/>
    </source>
</evidence>
<dbReference type="AlphaFoldDB" id="A0A1I1QX15"/>